<dbReference type="EMBL" id="MRCU01000008">
    <property type="protein sequence ID" value="RKK13084.1"/>
    <property type="molecule type" value="Genomic_DNA"/>
</dbReference>
<comment type="caution">
    <text evidence="2">The sequence shown here is derived from an EMBL/GenBank/DDBJ whole genome shotgun (WGS) entry which is preliminary data.</text>
</comment>
<feature type="region of interest" description="Disordered" evidence="1">
    <location>
        <begin position="504"/>
        <end position="528"/>
    </location>
</feature>
<dbReference type="AlphaFoldDB" id="A0A3L6N7R9"/>
<sequence length="560" mass="62981">MFVYQGKMNWWTYAKDETFVVVLPNGPVRVGDSVYLFWKWTVDAKGVKNGNVFQTISVDSVTQTSATDVTFVLKGSWYSFTVTTKGGYENISIVMRNPQGGVSDPMPLKREWKSDKELTGTTRIWTGKFKWMNFARDEHAIFIVPDGFGEGKPIISTWQWTKASNGKTKEPSFRAEVQRNVTGLGTDTVKFSYKSYYDIKCTWDGKKDQLDVWVTEGAHSEDVGDMIRSAIIERSTHSQYAPHSAYGSFLTCNSDFNPPRPPPTKSECELYLPQPQASLPRLVCPLPFPKDLLETLAHTAAYVDQCGYLAKYAQDRFAALDADYHFSLEQIKALKIEIENINKTKGDLTIDRDAAIAKSQKLQEALDKALKDGEGFQKEIARLNKVISDDKLKDAEALKVLEKTRADLKASQEQCSKLQAEIAHKDAQIAEQGATISNLQKIIITLETTIAQLRAEVTVKTSESEKLAKANITLEGQKRDLENSVKDLQDELARAQQRIKELQETAKNHAAKDKEIRDAKARADSEAAKSEEEAAKALAEVEKYKQWAYDNKVVIDLSKY</sequence>
<accession>A0A3L6N7R9</accession>
<proteinExistence type="predicted"/>
<gene>
    <name evidence="2" type="ORF">BFJ65_g12334</name>
</gene>
<evidence type="ECO:0000256" key="1">
    <source>
        <dbReference type="SAM" id="MobiDB-lite"/>
    </source>
</evidence>
<reference evidence="2 3" key="1">
    <citation type="journal article" date="2018" name="Sci. Rep.">
        <title>Characterisation of pathogen-specific regions and novel effector candidates in Fusarium oxysporum f. sp. cepae.</title>
        <authorList>
            <person name="Armitage A.D."/>
            <person name="Taylor A."/>
            <person name="Sobczyk M.K."/>
            <person name="Baxter L."/>
            <person name="Greenfield B.P."/>
            <person name="Bates H.J."/>
            <person name="Wilson F."/>
            <person name="Jackson A.C."/>
            <person name="Ott S."/>
            <person name="Harrison R.J."/>
            <person name="Clarkson J.P."/>
        </authorList>
    </citation>
    <scope>NUCLEOTIDE SEQUENCE [LARGE SCALE GENOMIC DNA]</scope>
    <source>
        <strain evidence="2 3">FoC_Fus2</strain>
    </source>
</reference>
<name>A0A3L6N7R9_FUSOX</name>
<organism evidence="2 3">
    <name type="scientific">Fusarium oxysporum f. sp. cepae</name>
    <dbReference type="NCBI Taxonomy" id="396571"/>
    <lineage>
        <taxon>Eukaryota</taxon>
        <taxon>Fungi</taxon>
        <taxon>Dikarya</taxon>
        <taxon>Ascomycota</taxon>
        <taxon>Pezizomycotina</taxon>
        <taxon>Sordariomycetes</taxon>
        <taxon>Hypocreomycetidae</taxon>
        <taxon>Hypocreales</taxon>
        <taxon>Nectriaceae</taxon>
        <taxon>Fusarium</taxon>
        <taxon>Fusarium oxysporum species complex</taxon>
    </lineage>
</organism>
<dbReference type="SUPFAM" id="SSF46579">
    <property type="entry name" value="Prefoldin"/>
    <property type="match status" value="1"/>
</dbReference>
<evidence type="ECO:0000313" key="2">
    <source>
        <dbReference type="EMBL" id="RKK13084.1"/>
    </source>
</evidence>
<evidence type="ECO:0000313" key="3">
    <source>
        <dbReference type="Proteomes" id="UP000270866"/>
    </source>
</evidence>
<dbReference type="Proteomes" id="UP000270866">
    <property type="component" value="Chromosome 10"/>
</dbReference>
<protein>
    <submittedName>
        <fullName evidence="2">Uncharacterized protein</fullName>
    </submittedName>
</protein>